<dbReference type="NCBIfam" id="TIGR02753">
    <property type="entry name" value="sodN"/>
    <property type="match status" value="1"/>
</dbReference>
<dbReference type="AlphaFoldDB" id="A0A1F5IQR5"/>
<dbReference type="Pfam" id="PF09055">
    <property type="entry name" value="Sod_Ni"/>
    <property type="match status" value="1"/>
</dbReference>
<comment type="caution">
    <text evidence="1">The sequence shown here is derived from an EMBL/GenBank/DDBJ whole genome shotgun (WGS) entry which is preliminary data.</text>
</comment>
<accession>A0A1F5IQR5</accession>
<sequence>MDVIAYLIKILPARPAFAHCDIPCGIYDPQAAQLAAKTVLKMVQKINEEPLPENGRPEVIKESVVRYENAVGRYVFTKEAHAEICKKEILILWTDYFKTEHLEKFPDLHELVWKTAKLCSANKRAVDEAKANELIASVDKIAEIFNQTKK</sequence>
<dbReference type="EMBL" id="MFCR01000011">
    <property type="protein sequence ID" value="OGE18711.1"/>
    <property type="molecule type" value="Genomic_DNA"/>
</dbReference>
<evidence type="ECO:0000313" key="2">
    <source>
        <dbReference type="Proteomes" id="UP000176336"/>
    </source>
</evidence>
<name>A0A1F5IQR5_9BACT</name>
<dbReference type="SUPFAM" id="SSF109770">
    <property type="entry name" value="Nickel-containing superoxide dismutase, NiSOD"/>
    <property type="match status" value="1"/>
</dbReference>
<dbReference type="InterPro" id="IPR036502">
    <property type="entry name" value="NiSOD_sf"/>
</dbReference>
<organism evidence="1 2">
    <name type="scientific">Candidatus Daviesbacteria bacterium RIFCSPHIGHO2_01_FULL_41_23</name>
    <dbReference type="NCBI Taxonomy" id="1797764"/>
    <lineage>
        <taxon>Bacteria</taxon>
        <taxon>Candidatus Daviesiibacteriota</taxon>
    </lineage>
</organism>
<gene>
    <name evidence="1" type="ORF">A2871_04440</name>
</gene>
<dbReference type="Proteomes" id="UP000176336">
    <property type="component" value="Unassembled WGS sequence"/>
</dbReference>
<dbReference type="Gene3D" id="1.20.120.400">
    <property type="entry name" value="Nickel-containing superoxide dismutase"/>
    <property type="match status" value="1"/>
</dbReference>
<proteinExistence type="predicted"/>
<dbReference type="InterPro" id="IPR014123">
    <property type="entry name" value="Superoxide_dismutase_Ni-type"/>
</dbReference>
<protein>
    <submittedName>
        <fullName evidence="1">Superoxide dismutase, Ni</fullName>
    </submittedName>
</protein>
<evidence type="ECO:0000313" key="1">
    <source>
        <dbReference type="EMBL" id="OGE18711.1"/>
    </source>
</evidence>
<reference evidence="1 2" key="1">
    <citation type="journal article" date="2016" name="Nat. Commun.">
        <title>Thousands of microbial genomes shed light on interconnected biogeochemical processes in an aquifer system.</title>
        <authorList>
            <person name="Anantharaman K."/>
            <person name="Brown C.T."/>
            <person name="Hug L.A."/>
            <person name="Sharon I."/>
            <person name="Castelle C.J."/>
            <person name="Probst A.J."/>
            <person name="Thomas B.C."/>
            <person name="Singh A."/>
            <person name="Wilkins M.J."/>
            <person name="Karaoz U."/>
            <person name="Brodie E.L."/>
            <person name="Williams K.H."/>
            <person name="Hubbard S.S."/>
            <person name="Banfield J.F."/>
        </authorList>
    </citation>
    <scope>NUCLEOTIDE SEQUENCE [LARGE SCALE GENOMIC DNA]</scope>
</reference>
<dbReference type="GO" id="GO:0004784">
    <property type="term" value="F:superoxide dismutase activity"/>
    <property type="evidence" value="ECO:0007669"/>
    <property type="project" value="InterPro"/>
</dbReference>
<dbReference type="GO" id="GO:0016151">
    <property type="term" value="F:nickel cation binding"/>
    <property type="evidence" value="ECO:0007669"/>
    <property type="project" value="InterPro"/>
</dbReference>